<keyword evidence="2" id="KW-0548">Nucleotidyltransferase</keyword>
<organism evidence="8 9">
    <name type="scientific">Chelydra serpentina</name>
    <name type="common">Snapping turtle</name>
    <name type="synonym">Testudo serpentina</name>
    <dbReference type="NCBI Taxonomy" id="8475"/>
    <lineage>
        <taxon>Eukaryota</taxon>
        <taxon>Metazoa</taxon>
        <taxon>Chordata</taxon>
        <taxon>Craniata</taxon>
        <taxon>Vertebrata</taxon>
        <taxon>Euteleostomi</taxon>
        <taxon>Archelosauria</taxon>
        <taxon>Testudinata</taxon>
        <taxon>Testudines</taxon>
        <taxon>Cryptodira</taxon>
        <taxon>Durocryptodira</taxon>
        <taxon>Americhelydia</taxon>
        <taxon>Chelydroidea</taxon>
        <taxon>Chelydridae</taxon>
        <taxon>Chelydra</taxon>
    </lineage>
</organism>
<keyword evidence="9" id="KW-1185">Reference proteome</keyword>
<dbReference type="AlphaFoldDB" id="A0A8T1T1T5"/>
<dbReference type="OrthoDB" id="8947436at2759"/>
<evidence type="ECO:0000256" key="3">
    <source>
        <dbReference type="ARBA" id="ARBA00022722"/>
    </source>
</evidence>
<evidence type="ECO:0000256" key="1">
    <source>
        <dbReference type="ARBA" id="ARBA00022679"/>
    </source>
</evidence>
<dbReference type="SUPFAM" id="SSF56672">
    <property type="entry name" value="DNA/RNA polymerases"/>
    <property type="match status" value="1"/>
</dbReference>
<sequence>MQNHGDQHRPIAYYSTVLDTVAAGFPPCLRAIAAAVLAVQLSESLVLGSSWTVSVPHAVAALLLKSKPQHLSASWLTKYELTLLSSSHITLARCPILNPASLLPGLEDGEPHDCVSDFSKIFPWMGKDRCSFTEP</sequence>
<dbReference type="Proteomes" id="UP000765507">
    <property type="component" value="Unassembled WGS sequence"/>
</dbReference>
<keyword evidence="4" id="KW-0255">Endonuclease</keyword>
<keyword evidence="1" id="KW-0808">Transferase</keyword>
<evidence type="ECO:0000313" key="8">
    <source>
        <dbReference type="EMBL" id="KAG6935231.1"/>
    </source>
</evidence>
<proteinExistence type="predicted"/>
<evidence type="ECO:0000256" key="2">
    <source>
        <dbReference type="ARBA" id="ARBA00022695"/>
    </source>
</evidence>
<protein>
    <recommendedName>
        <fullName evidence="7">Reverse transcriptase RNase H-like domain-containing protein</fullName>
    </recommendedName>
</protein>
<reference evidence="8 9" key="1">
    <citation type="journal article" date="2020" name="G3 (Bethesda)">
        <title>Draft Genome of the Common Snapping Turtle, Chelydra serpentina, a Model for Phenotypic Plasticity in Reptiles.</title>
        <authorList>
            <person name="Das D."/>
            <person name="Singh S.K."/>
            <person name="Bierstedt J."/>
            <person name="Erickson A."/>
            <person name="Galli G.L.J."/>
            <person name="Crossley D.A. 2nd"/>
            <person name="Rhen T."/>
        </authorList>
    </citation>
    <scope>NUCLEOTIDE SEQUENCE [LARGE SCALE GENOMIC DNA]</scope>
    <source>
        <strain evidence="8">KW</strain>
    </source>
</reference>
<gene>
    <name evidence="8" type="ORF">G0U57_015482</name>
</gene>
<keyword evidence="6" id="KW-0695">RNA-directed DNA polymerase</keyword>
<dbReference type="EMBL" id="JAHGAV010000047">
    <property type="protein sequence ID" value="KAG6935231.1"/>
    <property type="molecule type" value="Genomic_DNA"/>
</dbReference>
<evidence type="ECO:0000256" key="5">
    <source>
        <dbReference type="ARBA" id="ARBA00022801"/>
    </source>
</evidence>
<dbReference type="InterPro" id="IPR043502">
    <property type="entry name" value="DNA/RNA_pol_sf"/>
</dbReference>
<name>A0A8T1T1T5_CHESE</name>
<comment type="caution">
    <text evidence="8">The sequence shown here is derived from an EMBL/GenBank/DDBJ whole genome shotgun (WGS) entry which is preliminary data.</text>
</comment>
<dbReference type="InterPro" id="IPR041373">
    <property type="entry name" value="RT_RNaseH"/>
</dbReference>
<dbReference type="Pfam" id="PF17917">
    <property type="entry name" value="RT_RNaseH"/>
    <property type="match status" value="1"/>
</dbReference>
<accession>A0A8T1T1T5</accession>
<evidence type="ECO:0000313" key="9">
    <source>
        <dbReference type="Proteomes" id="UP000765507"/>
    </source>
</evidence>
<evidence type="ECO:0000256" key="6">
    <source>
        <dbReference type="ARBA" id="ARBA00022918"/>
    </source>
</evidence>
<dbReference type="GO" id="GO:0016787">
    <property type="term" value="F:hydrolase activity"/>
    <property type="evidence" value="ECO:0007669"/>
    <property type="project" value="UniProtKB-KW"/>
</dbReference>
<dbReference type="Gene3D" id="3.10.20.370">
    <property type="match status" value="1"/>
</dbReference>
<dbReference type="GO" id="GO:0003964">
    <property type="term" value="F:RNA-directed DNA polymerase activity"/>
    <property type="evidence" value="ECO:0007669"/>
    <property type="project" value="UniProtKB-KW"/>
</dbReference>
<keyword evidence="3" id="KW-0540">Nuclease</keyword>
<feature type="domain" description="Reverse transcriptase RNase H-like" evidence="7">
    <location>
        <begin position="2"/>
        <end position="82"/>
    </location>
</feature>
<evidence type="ECO:0000256" key="4">
    <source>
        <dbReference type="ARBA" id="ARBA00022759"/>
    </source>
</evidence>
<keyword evidence="5" id="KW-0378">Hydrolase</keyword>
<dbReference type="GO" id="GO:0004519">
    <property type="term" value="F:endonuclease activity"/>
    <property type="evidence" value="ECO:0007669"/>
    <property type="project" value="UniProtKB-KW"/>
</dbReference>
<evidence type="ECO:0000259" key="7">
    <source>
        <dbReference type="Pfam" id="PF17917"/>
    </source>
</evidence>